<keyword evidence="3" id="KW-0812">Transmembrane</keyword>
<dbReference type="AlphaFoldDB" id="A0A841C4K7"/>
<comment type="subcellular location">
    <subcellularLocation>
        <location evidence="1">Endomembrane system</location>
        <topology evidence="1">Multi-pass membrane protein</topology>
    </subcellularLocation>
</comment>
<accession>A0A841C4K7</accession>
<feature type="domain" description="EamA" evidence="4">
    <location>
        <begin position="165"/>
        <end position="297"/>
    </location>
</feature>
<feature type="transmembrane region" description="Helical" evidence="3">
    <location>
        <begin position="220"/>
        <end position="241"/>
    </location>
</feature>
<feature type="transmembrane region" description="Helical" evidence="3">
    <location>
        <begin position="42"/>
        <end position="60"/>
    </location>
</feature>
<gene>
    <name evidence="5" type="ORF">HNQ37_000055</name>
</gene>
<dbReference type="SUPFAM" id="SSF103481">
    <property type="entry name" value="Multidrug resistance efflux transporter EmrE"/>
    <property type="match status" value="2"/>
</dbReference>
<dbReference type="Proteomes" id="UP000562464">
    <property type="component" value="Unassembled WGS sequence"/>
</dbReference>
<dbReference type="PANTHER" id="PTHR22911:SF79">
    <property type="entry name" value="MOBA-LIKE NTP TRANSFERASE DOMAIN-CONTAINING PROTEIN"/>
    <property type="match status" value="1"/>
</dbReference>
<feature type="transmembrane region" description="Helical" evidence="3">
    <location>
        <begin position="160"/>
        <end position="181"/>
    </location>
</feature>
<evidence type="ECO:0000256" key="2">
    <source>
        <dbReference type="ARBA" id="ARBA00007362"/>
    </source>
</evidence>
<keyword evidence="3" id="KW-1133">Transmembrane helix</keyword>
<sequence length="303" mass="33109">MTMTKTQRQIFKGTLYALVAGCLWGVSGIFGQIFFSTFHGDALWVTSFRLIVAGFFLLFISAMQKPMNFFDIWKDKSNLPVFLVYTVFGVFSVQFSYYTCIQFSNSATATILQYISPVFILLYFAIFHHKFPKKKSIFWVFLAMIGVFLLITGGNVSKLSINPIALISGILAAIAVVFYSLAPFNLIAKYSAISVAGWGFLVAGIGSNIIHPVWQVNYKISIESIALVLGIAIVGTALAFLAWLQAIKYVSPLVATVAAATEPITSVLISIPLFGLKLNFVTGFAMVLVVVSVILLSKAEGEG</sequence>
<dbReference type="PANTHER" id="PTHR22911">
    <property type="entry name" value="ACYL-MALONYL CONDENSING ENZYME-RELATED"/>
    <property type="match status" value="1"/>
</dbReference>
<feature type="domain" description="EamA" evidence="4">
    <location>
        <begin position="12"/>
        <end position="151"/>
    </location>
</feature>
<feature type="transmembrane region" description="Helical" evidence="3">
    <location>
        <begin position="280"/>
        <end position="297"/>
    </location>
</feature>
<reference evidence="5 6" key="1">
    <citation type="submission" date="2020-08" db="EMBL/GenBank/DDBJ databases">
        <title>Genomic Encyclopedia of Type Strains, Phase IV (KMG-IV): sequencing the most valuable type-strain genomes for metagenomic binning, comparative biology and taxonomic classification.</title>
        <authorList>
            <person name="Goeker M."/>
        </authorList>
    </citation>
    <scope>NUCLEOTIDE SEQUENCE [LARGE SCALE GENOMIC DNA]</scope>
    <source>
        <strain evidence="5 6">DSM 14925</strain>
    </source>
</reference>
<evidence type="ECO:0000256" key="3">
    <source>
        <dbReference type="SAM" id="Phobius"/>
    </source>
</evidence>
<organism evidence="5 6">
    <name type="scientific">Lactovum miscens</name>
    <dbReference type="NCBI Taxonomy" id="190387"/>
    <lineage>
        <taxon>Bacteria</taxon>
        <taxon>Bacillati</taxon>
        <taxon>Bacillota</taxon>
        <taxon>Bacilli</taxon>
        <taxon>Lactobacillales</taxon>
        <taxon>Streptococcaceae</taxon>
        <taxon>Lactovum</taxon>
    </lineage>
</organism>
<name>A0A841C4K7_9LACT</name>
<dbReference type="InterPro" id="IPR037185">
    <property type="entry name" value="EmrE-like"/>
</dbReference>
<evidence type="ECO:0000313" key="6">
    <source>
        <dbReference type="Proteomes" id="UP000562464"/>
    </source>
</evidence>
<protein>
    <submittedName>
        <fullName evidence="5">Drug/metabolite transporter (DMT)-like permease</fullName>
    </submittedName>
</protein>
<feature type="transmembrane region" description="Helical" evidence="3">
    <location>
        <begin position="111"/>
        <end position="129"/>
    </location>
</feature>
<feature type="transmembrane region" description="Helical" evidence="3">
    <location>
        <begin position="193"/>
        <end position="214"/>
    </location>
</feature>
<keyword evidence="6" id="KW-1185">Reference proteome</keyword>
<dbReference type="Pfam" id="PF00892">
    <property type="entry name" value="EamA"/>
    <property type="match status" value="2"/>
</dbReference>
<feature type="transmembrane region" description="Helical" evidence="3">
    <location>
        <begin position="81"/>
        <end position="99"/>
    </location>
</feature>
<evidence type="ECO:0000256" key="1">
    <source>
        <dbReference type="ARBA" id="ARBA00004127"/>
    </source>
</evidence>
<feature type="transmembrane region" description="Helical" evidence="3">
    <location>
        <begin position="253"/>
        <end position="274"/>
    </location>
</feature>
<evidence type="ECO:0000259" key="4">
    <source>
        <dbReference type="Pfam" id="PF00892"/>
    </source>
</evidence>
<dbReference type="InterPro" id="IPR000620">
    <property type="entry name" value="EamA_dom"/>
</dbReference>
<dbReference type="GO" id="GO:0016020">
    <property type="term" value="C:membrane"/>
    <property type="evidence" value="ECO:0007669"/>
    <property type="project" value="InterPro"/>
</dbReference>
<proteinExistence type="inferred from homology"/>
<evidence type="ECO:0000313" key="5">
    <source>
        <dbReference type="EMBL" id="MBB5887187.1"/>
    </source>
</evidence>
<feature type="transmembrane region" description="Helical" evidence="3">
    <location>
        <begin position="136"/>
        <end position="154"/>
    </location>
</feature>
<comment type="similarity">
    <text evidence="2">Belongs to the EamA transporter family.</text>
</comment>
<dbReference type="EMBL" id="JACHHV010000001">
    <property type="protein sequence ID" value="MBB5887187.1"/>
    <property type="molecule type" value="Genomic_DNA"/>
</dbReference>
<feature type="transmembrane region" description="Helical" evidence="3">
    <location>
        <begin position="15"/>
        <end position="36"/>
    </location>
</feature>
<keyword evidence="3" id="KW-0472">Membrane</keyword>
<comment type="caution">
    <text evidence="5">The sequence shown here is derived from an EMBL/GenBank/DDBJ whole genome shotgun (WGS) entry which is preliminary data.</text>
</comment>